<dbReference type="InterPro" id="IPR029058">
    <property type="entry name" value="AB_hydrolase_fold"/>
</dbReference>
<dbReference type="NCBIfam" id="NF033523">
    <property type="entry name" value="lasso_peptidase"/>
    <property type="match status" value="1"/>
</dbReference>
<dbReference type="Proteomes" id="UP001500738">
    <property type="component" value="Unassembled WGS sequence"/>
</dbReference>
<dbReference type="EMBL" id="BAAAFE010000007">
    <property type="protein sequence ID" value="GAA0863860.1"/>
    <property type="molecule type" value="Genomic_DNA"/>
</dbReference>
<dbReference type="InterPro" id="IPR001375">
    <property type="entry name" value="Peptidase_S9_cat"/>
</dbReference>
<dbReference type="SUPFAM" id="SSF53474">
    <property type="entry name" value="alpha/beta-Hydrolases"/>
    <property type="match status" value="1"/>
</dbReference>
<dbReference type="SUPFAM" id="SSF82171">
    <property type="entry name" value="DPP6 N-terminal domain-like"/>
    <property type="match status" value="1"/>
</dbReference>
<comment type="caution">
    <text evidence="2">The sequence shown here is derived from an EMBL/GenBank/DDBJ whole genome shotgun (WGS) entry which is preliminary data.</text>
</comment>
<organism evidence="2 3">
    <name type="scientific">Sphingopyxis soli</name>
    <dbReference type="NCBI Taxonomy" id="592051"/>
    <lineage>
        <taxon>Bacteria</taxon>
        <taxon>Pseudomonadati</taxon>
        <taxon>Pseudomonadota</taxon>
        <taxon>Alphaproteobacteria</taxon>
        <taxon>Sphingomonadales</taxon>
        <taxon>Sphingomonadaceae</taxon>
        <taxon>Sphingopyxis</taxon>
    </lineage>
</organism>
<reference evidence="2 3" key="1">
    <citation type="journal article" date="2019" name="Int. J. Syst. Evol. Microbiol.">
        <title>The Global Catalogue of Microorganisms (GCM) 10K type strain sequencing project: providing services to taxonomists for standard genome sequencing and annotation.</title>
        <authorList>
            <consortium name="The Broad Institute Genomics Platform"/>
            <consortium name="The Broad Institute Genome Sequencing Center for Infectious Disease"/>
            <person name="Wu L."/>
            <person name="Ma J."/>
        </authorList>
    </citation>
    <scope>NUCLEOTIDE SEQUENCE [LARGE SCALE GENOMIC DNA]</scope>
    <source>
        <strain evidence="2 3">JCM 15910</strain>
    </source>
</reference>
<feature type="domain" description="Peptidase S9 prolyl oligopeptidase catalytic" evidence="1">
    <location>
        <begin position="461"/>
        <end position="620"/>
    </location>
</feature>
<dbReference type="RefSeq" id="WP_062770306.1">
    <property type="nucleotide sequence ID" value="NZ_BAAAFE010000007.1"/>
</dbReference>
<dbReference type="Pfam" id="PF00326">
    <property type="entry name" value="Peptidase_S9"/>
    <property type="match status" value="1"/>
</dbReference>
<dbReference type="InterPro" id="IPR011042">
    <property type="entry name" value="6-blade_b-propeller_TolB-like"/>
</dbReference>
<sequence>MVMLAAAMAAATPLVTVEDIVATRDISGVTISPDGRWAAYRVSEPSVAENRVALGWHIVGVNGGDHRRVADGGAARFSFAGTLIENAPIWDADSKGFHFLAMQDGAVGVWSWRMGGKARLAISDPADIVDFRMADDGRRIIYHVGATRAQIAAAEKRAYDEGVLVDPTVDVMQPFAGGAIVDGKRVMQRLRGGWFERVRLLADTPPTEKSAMVWGSAQPDSPVPQTSAIGQHVVAGDSAEARIVRDGGKTRVDVLQPGHPPLECAIAACASPRLRALGWRPDGKALLLFEASPGSEETISLWRLNGEAPERLAVTDGAPFSPFNPDRCAIGPAFLVCAEASGVSPPRLVRVDYSSGARKLLVDPNADLRRKIATKATPMSWSIASGQKFSGFLLRPAHAAPPFPLVIQYYHCDGFLKGGVGDEIPMLPLADSGIAVLCIRKAQGKFSNAEEEYDLALSGISAAIDTLAADGIVDPRHVGIGGLSFGSQVALWAIRKSDRFAAATLSSAQFEPHFYWATALPGSGMPDTLANRWGLGDPDTDPEGWNRLSATSDAAGLDTPLLMQLPEAEARLVIEFHTRLKRAGKPAELFVFADEPHIKTQPVHQFAVNARNLDWYRFWLADFEDPNPQKQDRYARWRELRAGHPLQRPAP</sequence>
<dbReference type="Gene3D" id="2.120.10.30">
    <property type="entry name" value="TolB, C-terminal domain"/>
    <property type="match status" value="1"/>
</dbReference>
<dbReference type="Gene3D" id="3.40.50.1820">
    <property type="entry name" value="alpha/beta hydrolase"/>
    <property type="match status" value="1"/>
</dbReference>
<evidence type="ECO:0000259" key="1">
    <source>
        <dbReference type="Pfam" id="PF00326"/>
    </source>
</evidence>
<evidence type="ECO:0000313" key="2">
    <source>
        <dbReference type="EMBL" id="GAA0863860.1"/>
    </source>
</evidence>
<name>A0ABN1M3L7_9SPHN</name>
<proteinExistence type="predicted"/>
<dbReference type="InterPro" id="IPR053536">
    <property type="entry name" value="Lasso_peptide_isopeptidase"/>
</dbReference>
<keyword evidence="3" id="KW-1185">Reference proteome</keyword>
<evidence type="ECO:0000313" key="3">
    <source>
        <dbReference type="Proteomes" id="UP001500738"/>
    </source>
</evidence>
<accession>A0ABN1M3L7</accession>
<protein>
    <recommendedName>
        <fullName evidence="1">Peptidase S9 prolyl oligopeptidase catalytic domain-containing protein</fullName>
    </recommendedName>
</protein>
<gene>
    <name evidence="2" type="ORF">GCM10009115_16000</name>
</gene>